<gene>
    <name evidence="6" type="primary">vapC</name>
    <name evidence="8" type="ORF">GII30_05655</name>
</gene>
<keyword evidence="6" id="KW-0800">Toxin</keyword>
<dbReference type="EC" id="3.1.-.-" evidence="6"/>
<proteinExistence type="inferred from homology"/>
<dbReference type="Gene3D" id="3.40.50.1010">
    <property type="entry name" value="5'-nuclease"/>
    <property type="match status" value="1"/>
</dbReference>
<feature type="binding site" evidence="6">
    <location>
        <position position="5"/>
    </location>
    <ligand>
        <name>Mg(2+)</name>
        <dbReference type="ChEBI" id="CHEBI:18420"/>
    </ligand>
</feature>
<evidence type="ECO:0000256" key="2">
    <source>
        <dbReference type="ARBA" id="ARBA00022722"/>
    </source>
</evidence>
<evidence type="ECO:0000256" key="1">
    <source>
        <dbReference type="ARBA" id="ARBA00022649"/>
    </source>
</evidence>
<keyword evidence="2 6" id="KW-0540">Nuclease</keyword>
<keyword evidence="1 6" id="KW-1277">Toxin-antitoxin system</keyword>
<feature type="domain" description="PIN" evidence="7">
    <location>
        <begin position="2"/>
        <end position="125"/>
    </location>
</feature>
<dbReference type="HAMAP" id="MF_00265">
    <property type="entry name" value="VapC_Nob1"/>
    <property type="match status" value="1"/>
</dbReference>
<dbReference type="InterPro" id="IPR022907">
    <property type="entry name" value="VapC_family"/>
</dbReference>
<evidence type="ECO:0000256" key="3">
    <source>
        <dbReference type="ARBA" id="ARBA00022723"/>
    </source>
</evidence>
<dbReference type="EMBL" id="CP045810">
    <property type="protein sequence ID" value="QHN38728.1"/>
    <property type="molecule type" value="Genomic_DNA"/>
</dbReference>
<comment type="function">
    <text evidence="6">Toxic component of a toxin-antitoxin (TA) system. An RNase.</text>
</comment>
<reference evidence="8" key="1">
    <citation type="journal article" date="2021" name="Nat. Microbiol.">
        <title>Cocultivation of an ultrasmall environmental parasitic bacterium with lytic ability against bacteria associated with wastewater foams.</title>
        <authorList>
            <person name="Batinovic S."/>
            <person name="Rose J.J.A."/>
            <person name="Ratcliffe J."/>
            <person name="Seviour R.J."/>
            <person name="Petrovski S."/>
        </authorList>
    </citation>
    <scope>NUCLEOTIDE SEQUENCE</scope>
    <source>
        <strain evidence="8">CON44</strain>
    </source>
</reference>
<dbReference type="InterPro" id="IPR002716">
    <property type="entry name" value="PIN_dom"/>
</dbReference>
<comment type="cofactor">
    <cofactor evidence="6">
        <name>Mg(2+)</name>
        <dbReference type="ChEBI" id="CHEBI:18420"/>
    </cofactor>
</comment>
<evidence type="ECO:0000313" key="8">
    <source>
        <dbReference type="EMBL" id="QHN38728.1"/>
    </source>
</evidence>
<keyword evidence="4 6" id="KW-0378">Hydrolase</keyword>
<dbReference type="InterPro" id="IPR029060">
    <property type="entry name" value="PIN-like_dom_sf"/>
</dbReference>
<protein>
    <recommendedName>
        <fullName evidence="6">Ribonuclease VapC</fullName>
        <shortName evidence="6">RNase VapC</shortName>
        <ecNumber evidence="6">3.1.-.-</ecNumber>
    </recommendedName>
    <alternativeName>
        <fullName evidence="6">Toxin VapC</fullName>
    </alternativeName>
</protein>
<comment type="similarity">
    <text evidence="6">Belongs to the PINc/VapC protein family.</text>
</comment>
<dbReference type="Pfam" id="PF01850">
    <property type="entry name" value="PIN"/>
    <property type="match status" value="1"/>
</dbReference>
<evidence type="ECO:0000259" key="7">
    <source>
        <dbReference type="Pfam" id="PF01850"/>
    </source>
</evidence>
<dbReference type="SUPFAM" id="SSF88723">
    <property type="entry name" value="PIN domain-like"/>
    <property type="match status" value="1"/>
</dbReference>
<dbReference type="AlphaFoldDB" id="A0A857M8X3"/>
<keyword evidence="3 6" id="KW-0479">Metal-binding</keyword>
<name>A0A857M8X3_9ACTN</name>
<dbReference type="GO" id="GO:0004540">
    <property type="term" value="F:RNA nuclease activity"/>
    <property type="evidence" value="ECO:0007669"/>
    <property type="project" value="InterPro"/>
</dbReference>
<dbReference type="GO" id="GO:0000287">
    <property type="term" value="F:magnesium ion binding"/>
    <property type="evidence" value="ECO:0007669"/>
    <property type="project" value="UniProtKB-UniRule"/>
</dbReference>
<feature type="binding site" evidence="6">
    <location>
        <position position="101"/>
    </location>
    <ligand>
        <name>Mg(2+)</name>
        <dbReference type="ChEBI" id="CHEBI:18420"/>
    </ligand>
</feature>
<organism evidence="8">
    <name type="scientific">Gordonia amarae</name>
    <dbReference type="NCBI Taxonomy" id="36821"/>
    <lineage>
        <taxon>Bacteria</taxon>
        <taxon>Bacillati</taxon>
        <taxon>Actinomycetota</taxon>
        <taxon>Actinomycetes</taxon>
        <taxon>Mycobacteriales</taxon>
        <taxon>Gordoniaceae</taxon>
        <taxon>Gordonia</taxon>
    </lineage>
</organism>
<dbReference type="GO" id="GO:0016787">
    <property type="term" value="F:hydrolase activity"/>
    <property type="evidence" value="ECO:0007669"/>
    <property type="project" value="UniProtKB-KW"/>
</dbReference>
<evidence type="ECO:0000256" key="4">
    <source>
        <dbReference type="ARBA" id="ARBA00022801"/>
    </source>
</evidence>
<sequence>MIVCDTGPLVALANTRDEHYVAANNLFRDLLMAGERILMSPMVVAETCYWLNHHGGPEVEAAFLDSIVDGTFTVVDLTTADIARMAELVRRFASFPLGGTDASVVAVAERYDAHEIATFDRRHFSSMVPRLGGHFTLLPETF</sequence>
<evidence type="ECO:0000256" key="6">
    <source>
        <dbReference type="HAMAP-Rule" id="MF_00265"/>
    </source>
</evidence>
<keyword evidence="5 6" id="KW-0460">Magnesium</keyword>
<evidence type="ECO:0000256" key="5">
    <source>
        <dbReference type="ARBA" id="ARBA00022842"/>
    </source>
</evidence>
<dbReference type="GO" id="GO:0090729">
    <property type="term" value="F:toxin activity"/>
    <property type="evidence" value="ECO:0007669"/>
    <property type="project" value="UniProtKB-KW"/>
</dbReference>
<accession>A0A857M8X3</accession>